<keyword evidence="3" id="KW-1185">Reference proteome</keyword>
<evidence type="ECO:0000313" key="3">
    <source>
        <dbReference type="Proteomes" id="UP000826271"/>
    </source>
</evidence>
<gene>
    <name evidence="2" type="ORF">BUALT_Bualt02G0040300</name>
</gene>
<keyword evidence="1" id="KW-0732">Signal</keyword>
<feature type="chain" id="PRO_5043652952" evidence="1">
    <location>
        <begin position="27"/>
        <end position="105"/>
    </location>
</feature>
<dbReference type="EMBL" id="WHWC01000002">
    <property type="protein sequence ID" value="KAG8387622.1"/>
    <property type="molecule type" value="Genomic_DNA"/>
</dbReference>
<sequence length="105" mass="11970">MATTTTLCITLIYLFLILSPIQEAIARHYPILPSAPSTALPIVSSKTITMRPFWNHKQRSVFRRREVKNCMPKGLRRSSAPSRDVNYHVLGSLRCFSGRDMPKQP</sequence>
<dbReference type="PANTHER" id="PTHR36619:SF2">
    <property type="entry name" value="OS04G0208900 PROTEIN"/>
    <property type="match status" value="1"/>
</dbReference>
<evidence type="ECO:0000256" key="1">
    <source>
        <dbReference type="SAM" id="SignalP"/>
    </source>
</evidence>
<dbReference type="PANTHER" id="PTHR36619">
    <property type="entry name" value="OS04G0208900 PROTEIN"/>
    <property type="match status" value="1"/>
</dbReference>
<dbReference type="Proteomes" id="UP000826271">
    <property type="component" value="Unassembled WGS sequence"/>
</dbReference>
<protein>
    <submittedName>
        <fullName evidence="2">Uncharacterized protein</fullName>
    </submittedName>
</protein>
<name>A0AAV6Y596_9LAMI</name>
<accession>A0AAV6Y596</accession>
<organism evidence="2 3">
    <name type="scientific">Buddleja alternifolia</name>
    <dbReference type="NCBI Taxonomy" id="168488"/>
    <lineage>
        <taxon>Eukaryota</taxon>
        <taxon>Viridiplantae</taxon>
        <taxon>Streptophyta</taxon>
        <taxon>Embryophyta</taxon>
        <taxon>Tracheophyta</taxon>
        <taxon>Spermatophyta</taxon>
        <taxon>Magnoliopsida</taxon>
        <taxon>eudicotyledons</taxon>
        <taxon>Gunneridae</taxon>
        <taxon>Pentapetalae</taxon>
        <taxon>asterids</taxon>
        <taxon>lamiids</taxon>
        <taxon>Lamiales</taxon>
        <taxon>Scrophulariaceae</taxon>
        <taxon>Buddlejeae</taxon>
        <taxon>Buddleja</taxon>
    </lineage>
</organism>
<feature type="signal peptide" evidence="1">
    <location>
        <begin position="1"/>
        <end position="26"/>
    </location>
</feature>
<reference evidence="2" key="1">
    <citation type="submission" date="2019-10" db="EMBL/GenBank/DDBJ databases">
        <authorList>
            <person name="Zhang R."/>
            <person name="Pan Y."/>
            <person name="Wang J."/>
            <person name="Ma R."/>
            <person name="Yu S."/>
        </authorList>
    </citation>
    <scope>NUCLEOTIDE SEQUENCE</scope>
    <source>
        <strain evidence="2">LA-IB0</strain>
        <tissue evidence="2">Leaf</tissue>
    </source>
</reference>
<evidence type="ECO:0000313" key="2">
    <source>
        <dbReference type="EMBL" id="KAG8387622.1"/>
    </source>
</evidence>
<dbReference type="AlphaFoldDB" id="A0AAV6Y596"/>
<proteinExistence type="predicted"/>
<comment type="caution">
    <text evidence="2">The sequence shown here is derived from an EMBL/GenBank/DDBJ whole genome shotgun (WGS) entry which is preliminary data.</text>
</comment>